<comment type="caution">
    <text evidence="1">The sequence shown here is derived from an EMBL/GenBank/DDBJ whole genome shotgun (WGS) entry which is preliminary data.</text>
</comment>
<name>A0A369T4L9_9PROT</name>
<dbReference type="EMBL" id="QPMH01000031">
    <property type="protein sequence ID" value="RDD60283.1"/>
    <property type="molecule type" value="Genomic_DNA"/>
</dbReference>
<accession>A0A369T4L9</accession>
<proteinExistence type="predicted"/>
<dbReference type="AlphaFoldDB" id="A0A369T4L9"/>
<reference evidence="1 2" key="1">
    <citation type="submission" date="2018-07" db="EMBL/GenBank/DDBJ databases">
        <title>Venubactetium sediminum gen. nov., sp. nov., isolated from a marine solar saltern.</title>
        <authorList>
            <person name="Wang S."/>
        </authorList>
    </citation>
    <scope>NUCLEOTIDE SEQUENCE [LARGE SCALE GENOMIC DNA]</scope>
    <source>
        <strain evidence="1 2">WD2A32</strain>
    </source>
</reference>
<evidence type="ECO:0000313" key="1">
    <source>
        <dbReference type="EMBL" id="RDD60283.1"/>
    </source>
</evidence>
<evidence type="ECO:0000313" key="2">
    <source>
        <dbReference type="Proteomes" id="UP000253941"/>
    </source>
</evidence>
<organism evidence="1 2">
    <name type="scientific">Ferruginivarius sediminum</name>
    <dbReference type="NCBI Taxonomy" id="2661937"/>
    <lineage>
        <taxon>Bacteria</taxon>
        <taxon>Pseudomonadati</taxon>
        <taxon>Pseudomonadota</taxon>
        <taxon>Alphaproteobacteria</taxon>
        <taxon>Rhodospirillales</taxon>
        <taxon>Rhodospirillaceae</taxon>
        <taxon>Ferruginivarius</taxon>
    </lineage>
</organism>
<dbReference type="Proteomes" id="UP000253941">
    <property type="component" value="Unassembled WGS sequence"/>
</dbReference>
<gene>
    <name evidence="1" type="ORF">DRB17_18765</name>
</gene>
<dbReference type="PROSITE" id="PS51257">
    <property type="entry name" value="PROKAR_LIPOPROTEIN"/>
    <property type="match status" value="1"/>
</dbReference>
<sequence length="312" mass="34920">MKIGHLLRYGVSVPAAALLLAGCSSSSYEYPDAHLVPEKPGLYAVRNDELKRLDGDREWENETWKWRSDLPSNVEFVVYDPSIKRDDTSPDDIVNLYRVGWLRSEIGADGSIQPIVKGSRWVVPETDVARVPLAIDHVAGREDVVRATPRESLSEGLYSLQIRSDRVSKNARVGVDWRALNHDDYATSHCFDRYRGMGERQLRPCGRQHELLLGRDLQLHLVKPYRQTVNGVDQMVIQGVLANSVKQPRRVPPLTAELKDGTGEIIKSWRFVPEADQLAPGESVSFETVVNAPPSGTKTVTVNLGRTITSEM</sequence>
<protein>
    <submittedName>
        <fullName evidence="1">Uncharacterized protein</fullName>
    </submittedName>
</protein>
<dbReference type="RefSeq" id="WP_114583765.1">
    <property type="nucleotide sequence ID" value="NZ_QPMH01000031.1"/>
</dbReference>
<keyword evidence="2" id="KW-1185">Reference proteome</keyword>